<dbReference type="AlphaFoldDB" id="A0A936ZIM1"/>
<dbReference type="EMBL" id="JAEQMY010000110">
    <property type="protein sequence ID" value="MBL0407764.1"/>
    <property type="molecule type" value="Genomic_DNA"/>
</dbReference>
<reference evidence="3" key="1">
    <citation type="submission" date="2021-01" db="EMBL/GenBank/DDBJ databases">
        <title>Microvirga sp.</title>
        <authorList>
            <person name="Kim M.K."/>
        </authorList>
    </citation>
    <scope>NUCLEOTIDE SEQUENCE</scope>
    <source>
        <strain evidence="3">5420S-16</strain>
    </source>
</reference>
<dbReference type="GO" id="GO:0003677">
    <property type="term" value="F:DNA binding"/>
    <property type="evidence" value="ECO:0007669"/>
    <property type="project" value="InterPro"/>
</dbReference>
<name>A0A936ZIM1_9HYPH</name>
<evidence type="ECO:0000313" key="3">
    <source>
        <dbReference type="EMBL" id="MBL0407764.1"/>
    </source>
</evidence>
<evidence type="ECO:0000313" key="4">
    <source>
        <dbReference type="Proteomes" id="UP000605848"/>
    </source>
</evidence>
<feature type="domain" description="Antitoxin Xre/MbcA/ParS-like toxin-binding" evidence="1">
    <location>
        <begin position="75"/>
        <end position="123"/>
    </location>
</feature>
<dbReference type="Pfam" id="PF09722">
    <property type="entry name" value="Xre_MbcA_ParS_C"/>
    <property type="match status" value="1"/>
</dbReference>
<dbReference type="Pfam" id="PF20432">
    <property type="entry name" value="Xre-like-HTH"/>
    <property type="match status" value="1"/>
</dbReference>
<dbReference type="InterPro" id="IPR024467">
    <property type="entry name" value="Xre/MbcA/ParS-like_toxin-bd"/>
</dbReference>
<organism evidence="3 4">
    <name type="scientific">Microvirga aerilata</name>
    <dbReference type="NCBI Taxonomy" id="670292"/>
    <lineage>
        <taxon>Bacteria</taxon>
        <taxon>Pseudomonadati</taxon>
        <taxon>Pseudomonadota</taxon>
        <taxon>Alphaproteobacteria</taxon>
        <taxon>Hyphomicrobiales</taxon>
        <taxon>Methylobacteriaceae</taxon>
        <taxon>Microvirga</taxon>
    </lineage>
</organism>
<feature type="domain" description="Antitoxin Xre-like helix-turn-helix" evidence="2">
    <location>
        <begin position="9"/>
        <end position="71"/>
    </location>
</feature>
<evidence type="ECO:0000259" key="1">
    <source>
        <dbReference type="Pfam" id="PF09722"/>
    </source>
</evidence>
<sequence>MGAQPATVIEPRDGAIVSKATIRAAERLTVPQAVLADVLGISEATVSRIKSGAFTLDKNPKAFELALLFIRLYRSLDAIVGGDQEAAASWMRGHNTALKARPIDAIQSITGLIDVVDYLDARRAPI</sequence>
<proteinExistence type="predicted"/>
<accession>A0A936ZIM1</accession>
<comment type="caution">
    <text evidence="3">The sequence shown here is derived from an EMBL/GenBank/DDBJ whole genome shotgun (WGS) entry which is preliminary data.</text>
</comment>
<keyword evidence="4" id="KW-1185">Reference proteome</keyword>
<dbReference type="InterPro" id="IPR046847">
    <property type="entry name" value="Xre-like_HTH"/>
</dbReference>
<gene>
    <name evidence="3" type="ORF">JKG68_28055</name>
</gene>
<evidence type="ECO:0000259" key="2">
    <source>
        <dbReference type="Pfam" id="PF20432"/>
    </source>
</evidence>
<protein>
    <submittedName>
        <fullName evidence="3">DUF2384 domain-containing protein</fullName>
    </submittedName>
</protein>
<dbReference type="RefSeq" id="WP_202065274.1">
    <property type="nucleotide sequence ID" value="NZ_JAEQMY010000110.1"/>
</dbReference>
<dbReference type="Proteomes" id="UP000605848">
    <property type="component" value="Unassembled WGS sequence"/>
</dbReference>